<feature type="signal peptide" evidence="16">
    <location>
        <begin position="1"/>
        <end position="26"/>
    </location>
</feature>
<keyword evidence="6 13" id="KW-0547">Nucleotide-binding</keyword>
<dbReference type="InterPro" id="IPR008271">
    <property type="entry name" value="Ser/Thr_kinase_AS"/>
</dbReference>
<evidence type="ECO:0000256" key="12">
    <source>
        <dbReference type="ARBA" id="ARBA00048679"/>
    </source>
</evidence>
<dbReference type="PANTHER" id="PTHR27002:SF944">
    <property type="entry name" value="G-TYPE LECTIN S-RECEPTOR-LIKE SERINE_THREONINE-PROTEIN KINASE CES101"/>
    <property type="match status" value="1"/>
</dbReference>
<name>A0A2P5DYR7_PARAD</name>
<dbReference type="GO" id="GO:0005524">
    <property type="term" value="F:ATP binding"/>
    <property type="evidence" value="ECO:0007669"/>
    <property type="project" value="UniProtKB-UniRule"/>
</dbReference>
<accession>A0A2P5DYR7</accession>
<feature type="binding site" evidence="14">
    <location>
        <position position="505"/>
    </location>
    <ligand>
        <name>ATP</name>
        <dbReference type="ChEBI" id="CHEBI:30616"/>
    </ligand>
</feature>
<dbReference type="PROSITE" id="PS00108">
    <property type="entry name" value="PROTEIN_KINASE_ST"/>
    <property type="match status" value="1"/>
</dbReference>
<evidence type="ECO:0000256" key="4">
    <source>
        <dbReference type="ARBA" id="ARBA00022679"/>
    </source>
</evidence>
<dbReference type="InterPro" id="IPR011009">
    <property type="entry name" value="Kinase-like_dom_sf"/>
</dbReference>
<dbReference type="GO" id="GO:0004674">
    <property type="term" value="F:protein serine/threonine kinase activity"/>
    <property type="evidence" value="ECO:0007669"/>
    <property type="project" value="UniProtKB-KW"/>
</dbReference>
<dbReference type="SMART" id="SM00108">
    <property type="entry name" value="B_lectin"/>
    <property type="match status" value="1"/>
</dbReference>
<evidence type="ECO:0000256" key="14">
    <source>
        <dbReference type="PROSITE-ProRule" id="PRU10141"/>
    </source>
</evidence>
<feature type="transmembrane region" description="Helical" evidence="15">
    <location>
        <begin position="393"/>
        <end position="416"/>
    </location>
</feature>
<keyword evidence="15" id="KW-0812">Transmembrane</keyword>
<keyword evidence="2" id="KW-1003">Cell membrane</keyword>
<dbReference type="CDD" id="cd14066">
    <property type="entry name" value="STKc_IRAK"/>
    <property type="match status" value="1"/>
</dbReference>
<dbReference type="Pfam" id="PF07714">
    <property type="entry name" value="PK_Tyr_Ser-Thr"/>
    <property type="match status" value="1"/>
</dbReference>
<dbReference type="GO" id="GO:0005886">
    <property type="term" value="C:plasma membrane"/>
    <property type="evidence" value="ECO:0007669"/>
    <property type="project" value="UniProtKB-SubCell"/>
</dbReference>
<dbReference type="OrthoDB" id="4062651at2759"/>
<organism evidence="20 21">
    <name type="scientific">Parasponia andersonii</name>
    <name type="common">Sponia andersonii</name>
    <dbReference type="NCBI Taxonomy" id="3476"/>
    <lineage>
        <taxon>Eukaryota</taxon>
        <taxon>Viridiplantae</taxon>
        <taxon>Streptophyta</taxon>
        <taxon>Embryophyta</taxon>
        <taxon>Tracheophyta</taxon>
        <taxon>Spermatophyta</taxon>
        <taxon>Magnoliopsida</taxon>
        <taxon>eudicotyledons</taxon>
        <taxon>Gunneridae</taxon>
        <taxon>Pentapetalae</taxon>
        <taxon>rosids</taxon>
        <taxon>fabids</taxon>
        <taxon>Rosales</taxon>
        <taxon>Cannabaceae</taxon>
        <taxon>Parasponia</taxon>
    </lineage>
</organism>
<keyword evidence="5 16" id="KW-0732">Signal</keyword>
<keyword evidence="21" id="KW-1185">Reference proteome</keyword>
<dbReference type="InterPro" id="IPR001245">
    <property type="entry name" value="Ser-Thr/Tyr_kinase_cat_dom"/>
</dbReference>
<comment type="similarity">
    <text evidence="13">Belongs to the protein kinase superfamily. Ser/Thr protein kinase family.</text>
</comment>
<evidence type="ECO:0000256" key="9">
    <source>
        <dbReference type="ARBA" id="ARBA00023157"/>
    </source>
</evidence>
<keyword evidence="10" id="KW-0325">Glycoprotein</keyword>
<dbReference type="FunFam" id="3.30.200.20:FF:000195">
    <property type="entry name" value="G-type lectin S-receptor-like serine/threonine-protein kinase"/>
    <property type="match status" value="1"/>
</dbReference>
<evidence type="ECO:0000256" key="5">
    <source>
        <dbReference type="ARBA" id="ARBA00022729"/>
    </source>
</evidence>
<dbReference type="InterPro" id="IPR017441">
    <property type="entry name" value="Protein_kinase_ATP_BS"/>
</dbReference>
<feature type="domain" description="Bulb-type lectin" evidence="18">
    <location>
        <begin position="27"/>
        <end position="149"/>
    </location>
</feature>
<dbReference type="PROSITE" id="PS50011">
    <property type="entry name" value="PROTEIN_KINASE_DOM"/>
    <property type="match status" value="1"/>
</dbReference>
<dbReference type="InterPro" id="IPR036426">
    <property type="entry name" value="Bulb-type_lectin_dom_sf"/>
</dbReference>
<evidence type="ECO:0000256" key="2">
    <source>
        <dbReference type="ARBA" id="ARBA00022475"/>
    </source>
</evidence>
<feature type="chain" id="PRO_5015140074" description="Receptor-like serine/threonine-protein kinase" evidence="16">
    <location>
        <begin position="27"/>
        <end position="793"/>
    </location>
</feature>
<dbReference type="InterPro" id="IPR003609">
    <property type="entry name" value="Pan_app"/>
</dbReference>
<sequence>MRASNSKAFSFLFLIFLAFFSCVSHASDTLKPGEILYSYETLVSANGVFELGFFSSGDSSNEYLGIWFKNDKNKKAVWVAQREDPLPASSGSLSLTYGNLVMCNNRTSDRTILNSDAPATSNDTIARLLDSGNFVLIQGETTIWQSFEHPTDTFLPEMKLGVFNIGSSQRKMQFLLSWFSPYDPSKGSFSLGLDIENRTRFNIWWGDYAYQEIGIWDGKNFILFFESSSNNHNFSFVSTKEETYLTFSNKESSMFSWFVMAPNGVINEYMMKDQEISMVNYSLCDGTPERNASGCLISPLVCENGDDFSEITGLMPSSMVIRRATSIGLRGCELICRSNCSCVAYAYSDGHRAVCELYYGTKHDLHQTIGKGNQAILLRGHRKFDQNRNRNRLILVTVTVIALILLMLTILFSCLWRKYRLLGLEWNKDGMRGSMRLLLSQFSNENNIKENVIGFNRKKNHNFFPLRFSCVVEATENFSAANKLGEGGFGQVYKGKLFGQDIAVKRLSKNSGQGLMEFRNEVMLISSLQHRNLVKLLGFCIHRDERILIYEYMPNKSLDSIIFDPTKRPLLDWRKRKNIMEGIAQGLLYLHKYSRLRIIHRDLKTSNILLDGYMNPKISDFGLARAMPENDHRAKTKKIAGTYGYLSPEYALHGLFSTKSDVFSFGVILFEVISGRKNSIFCESDCSNLLGHAWNLWTSGRCMELMDLTLAASCPMTDLMLYIQVGLLCVQETPEDRPNMGDVISMLSNEGTSLPMPKQPAFSTHLMTGVETPSRRMQYPSQNLVSFSGFVAR</sequence>
<keyword evidence="15" id="KW-0472">Membrane</keyword>
<dbReference type="InterPro" id="IPR024171">
    <property type="entry name" value="SRK-like_kinase"/>
</dbReference>
<gene>
    <name evidence="20" type="ORF">PanWU01x14_020700</name>
</gene>
<evidence type="ECO:0000256" key="3">
    <source>
        <dbReference type="ARBA" id="ARBA00022527"/>
    </source>
</evidence>
<dbReference type="Gene3D" id="3.30.200.20">
    <property type="entry name" value="Phosphorylase Kinase, domain 1"/>
    <property type="match status" value="1"/>
</dbReference>
<evidence type="ECO:0000313" key="21">
    <source>
        <dbReference type="Proteomes" id="UP000237105"/>
    </source>
</evidence>
<evidence type="ECO:0000256" key="1">
    <source>
        <dbReference type="ARBA" id="ARBA00004251"/>
    </source>
</evidence>
<keyword evidence="8 13" id="KW-0067">ATP-binding</keyword>
<evidence type="ECO:0000259" key="19">
    <source>
        <dbReference type="PROSITE" id="PS50948"/>
    </source>
</evidence>
<dbReference type="STRING" id="3476.A0A2P5DYR7"/>
<dbReference type="AlphaFoldDB" id="A0A2P5DYR7"/>
<comment type="subcellular location">
    <subcellularLocation>
        <location evidence="1">Cell membrane</location>
        <topology evidence="1">Single-pass type I membrane protein</topology>
    </subcellularLocation>
</comment>
<keyword evidence="4 13" id="KW-0808">Transferase</keyword>
<dbReference type="Gene3D" id="1.10.510.10">
    <property type="entry name" value="Transferase(Phosphotransferase) domain 1"/>
    <property type="match status" value="1"/>
</dbReference>
<comment type="catalytic activity">
    <reaction evidence="12 13">
        <text>L-seryl-[protein] + ATP = O-phospho-L-seryl-[protein] + ADP + H(+)</text>
        <dbReference type="Rhea" id="RHEA:17989"/>
        <dbReference type="Rhea" id="RHEA-COMP:9863"/>
        <dbReference type="Rhea" id="RHEA-COMP:11604"/>
        <dbReference type="ChEBI" id="CHEBI:15378"/>
        <dbReference type="ChEBI" id="CHEBI:29999"/>
        <dbReference type="ChEBI" id="CHEBI:30616"/>
        <dbReference type="ChEBI" id="CHEBI:83421"/>
        <dbReference type="ChEBI" id="CHEBI:456216"/>
        <dbReference type="EC" id="2.7.11.1"/>
    </reaction>
</comment>
<dbReference type="PROSITE" id="PS50948">
    <property type="entry name" value="PAN"/>
    <property type="match status" value="1"/>
</dbReference>
<dbReference type="EC" id="2.7.11.1" evidence="13"/>
<dbReference type="Proteomes" id="UP000237105">
    <property type="component" value="Unassembled WGS sequence"/>
</dbReference>
<protein>
    <recommendedName>
        <fullName evidence="13">Receptor-like serine/threonine-protein kinase</fullName>
        <ecNumber evidence="13">2.7.11.1</ecNumber>
    </recommendedName>
</protein>
<evidence type="ECO:0000256" key="6">
    <source>
        <dbReference type="ARBA" id="ARBA00022741"/>
    </source>
</evidence>
<reference evidence="21" key="1">
    <citation type="submission" date="2016-06" db="EMBL/GenBank/DDBJ databases">
        <title>Parallel loss of symbiosis genes in relatives of nitrogen-fixing non-legume Parasponia.</title>
        <authorList>
            <person name="Van Velzen R."/>
            <person name="Holmer R."/>
            <person name="Bu F."/>
            <person name="Rutten L."/>
            <person name="Van Zeijl A."/>
            <person name="Liu W."/>
            <person name="Santuari L."/>
            <person name="Cao Q."/>
            <person name="Sharma T."/>
            <person name="Shen D."/>
            <person name="Roswanjaya Y."/>
            <person name="Wardhani T."/>
            <person name="Kalhor M.S."/>
            <person name="Jansen J."/>
            <person name="Van den Hoogen J."/>
            <person name="Gungor B."/>
            <person name="Hartog M."/>
            <person name="Hontelez J."/>
            <person name="Verver J."/>
            <person name="Yang W.-C."/>
            <person name="Schijlen E."/>
            <person name="Repin R."/>
            <person name="Schilthuizen M."/>
            <person name="Schranz E."/>
            <person name="Heidstra R."/>
            <person name="Miyata K."/>
            <person name="Fedorova E."/>
            <person name="Kohlen W."/>
            <person name="Bisseling T."/>
            <person name="Smit S."/>
            <person name="Geurts R."/>
        </authorList>
    </citation>
    <scope>NUCLEOTIDE SEQUENCE [LARGE SCALE GENOMIC DNA]</scope>
    <source>
        <strain evidence="21">cv. WU1-14</strain>
    </source>
</reference>
<dbReference type="PROSITE" id="PS00107">
    <property type="entry name" value="PROTEIN_KINASE_ATP"/>
    <property type="match status" value="1"/>
</dbReference>
<keyword evidence="15" id="KW-1133">Transmembrane helix</keyword>
<evidence type="ECO:0000256" key="15">
    <source>
        <dbReference type="SAM" id="Phobius"/>
    </source>
</evidence>
<dbReference type="Pfam" id="PF08276">
    <property type="entry name" value="PAN_2"/>
    <property type="match status" value="1"/>
</dbReference>
<dbReference type="PROSITE" id="PS50927">
    <property type="entry name" value="BULB_LECTIN"/>
    <property type="match status" value="1"/>
</dbReference>
<dbReference type="SMART" id="SM00220">
    <property type="entry name" value="S_TKc"/>
    <property type="match status" value="1"/>
</dbReference>
<evidence type="ECO:0000256" key="13">
    <source>
        <dbReference type="PIRNR" id="PIRNR000641"/>
    </source>
</evidence>
<dbReference type="PIRSF" id="PIRSF000641">
    <property type="entry name" value="SRK"/>
    <property type="match status" value="1"/>
</dbReference>
<dbReference type="Gene3D" id="2.90.10.10">
    <property type="entry name" value="Bulb-type lectin domain"/>
    <property type="match status" value="1"/>
</dbReference>
<evidence type="ECO:0000259" key="18">
    <source>
        <dbReference type="PROSITE" id="PS50927"/>
    </source>
</evidence>
<evidence type="ECO:0000259" key="17">
    <source>
        <dbReference type="PROSITE" id="PS50011"/>
    </source>
</evidence>
<keyword evidence="9" id="KW-1015">Disulfide bond</keyword>
<dbReference type="SUPFAM" id="SSF56112">
    <property type="entry name" value="Protein kinase-like (PK-like)"/>
    <property type="match status" value="1"/>
</dbReference>
<evidence type="ECO:0000256" key="7">
    <source>
        <dbReference type="ARBA" id="ARBA00022777"/>
    </source>
</evidence>
<dbReference type="SUPFAM" id="SSF51110">
    <property type="entry name" value="alpha-D-mannose-specific plant lectins"/>
    <property type="match status" value="1"/>
</dbReference>
<keyword evidence="7 13" id="KW-0418">Kinase</keyword>
<keyword evidence="3 13" id="KW-0723">Serine/threonine-protein kinase</keyword>
<dbReference type="EMBL" id="JXTB01000009">
    <property type="protein sequence ID" value="PON78432.1"/>
    <property type="molecule type" value="Genomic_DNA"/>
</dbReference>
<dbReference type="InterPro" id="IPR001480">
    <property type="entry name" value="Bulb-type_lectin_dom"/>
</dbReference>
<evidence type="ECO:0000256" key="10">
    <source>
        <dbReference type="ARBA" id="ARBA00023180"/>
    </source>
</evidence>
<evidence type="ECO:0000313" key="20">
    <source>
        <dbReference type="EMBL" id="PON78432.1"/>
    </source>
</evidence>
<dbReference type="PROSITE" id="PS51257">
    <property type="entry name" value="PROKAR_LIPOPROTEIN"/>
    <property type="match status" value="1"/>
</dbReference>
<dbReference type="GO" id="GO:0106310">
    <property type="term" value="F:protein serine kinase activity"/>
    <property type="evidence" value="ECO:0007669"/>
    <property type="project" value="RHEA"/>
</dbReference>
<comment type="caution">
    <text evidence="20">The sequence shown here is derived from an EMBL/GenBank/DDBJ whole genome shotgun (WGS) entry which is preliminary data.</text>
</comment>
<comment type="catalytic activity">
    <reaction evidence="11 13">
        <text>L-threonyl-[protein] + ATP = O-phospho-L-threonyl-[protein] + ADP + H(+)</text>
        <dbReference type="Rhea" id="RHEA:46608"/>
        <dbReference type="Rhea" id="RHEA-COMP:11060"/>
        <dbReference type="Rhea" id="RHEA-COMP:11605"/>
        <dbReference type="ChEBI" id="CHEBI:15378"/>
        <dbReference type="ChEBI" id="CHEBI:30013"/>
        <dbReference type="ChEBI" id="CHEBI:30616"/>
        <dbReference type="ChEBI" id="CHEBI:61977"/>
        <dbReference type="ChEBI" id="CHEBI:456216"/>
        <dbReference type="EC" id="2.7.11.1"/>
    </reaction>
</comment>
<dbReference type="FunFam" id="1.10.510.10:FF:000060">
    <property type="entry name" value="G-type lectin S-receptor-like serine/threonine-protein kinase"/>
    <property type="match status" value="1"/>
</dbReference>
<evidence type="ECO:0000256" key="16">
    <source>
        <dbReference type="SAM" id="SignalP"/>
    </source>
</evidence>
<evidence type="ECO:0000256" key="8">
    <source>
        <dbReference type="ARBA" id="ARBA00022840"/>
    </source>
</evidence>
<dbReference type="InterPro" id="IPR000719">
    <property type="entry name" value="Prot_kinase_dom"/>
</dbReference>
<proteinExistence type="inferred from homology"/>
<dbReference type="Pfam" id="PF01453">
    <property type="entry name" value="B_lectin"/>
    <property type="match status" value="1"/>
</dbReference>
<evidence type="ECO:0000256" key="11">
    <source>
        <dbReference type="ARBA" id="ARBA00047899"/>
    </source>
</evidence>
<feature type="domain" description="Apple" evidence="19">
    <location>
        <begin position="302"/>
        <end position="381"/>
    </location>
</feature>
<feature type="domain" description="Protein kinase" evidence="17">
    <location>
        <begin position="478"/>
        <end position="762"/>
    </location>
</feature>
<dbReference type="CDD" id="cd00028">
    <property type="entry name" value="B_lectin"/>
    <property type="match status" value="1"/>
</dbReference>
<dbReference type="PANTHER" id="PTHR27002">
    <property type="entry name" value="RECEPTOR-LIKE SERINE/THREONINE-PROTEIN KINASE SD1-8"/>
    <property type="match status" value="1"/>
</dbReference>